<feature type="domain" description="RecX third three-helical" evidence="6">
    <location>
        <begin position="104"/>
        <end position="149"/>
    </location>
</feature>
<evidence type="ECO:0000256" key="3">
    <source>
        <dbReference type="ARBA" id="ARBA00018111"/>
    </source>
</evidence>
<comment type="subcellular location">
    <subcellularLocation>
        <location evidence="1">Cytoplasm</location>
    </subcellularLocation>
</comment>
<evidence type="ECO:0000256" key="4">
    <source>
        <dbReference type="ARBA" id="ARBA00022490"/>
    </source>
</evidence>
<evidence type="ECO:0000313" key="7">
    <source>
        <dbReference type="EMBL" id="BCS85183.1"/>
    </source>
</evidence>
<evidence type="ECO:0000256" key="1">
    <source>
        <dbReference type="ARBA" id="ARBA00004496"/>
    </source>
</evidence>
<keyword evidence="4" id="KW-0963">Cytoplasm</keyword>
<evidence type="ECO:0000259" key="5">
    <source>
        <dbReference type="Pfam" id="PF02631"/>
    </source>
</evidence>
<dbReference type="Proteomes" id="UP001319045">
    <property type="component" value="Chromosome"/>
</dbReference>
<organism evidence="7 8">
    <name type="scientific">Prevotella herbatica</name>
    <dbReference type="NCBI Taxonomy" id="2801997"/>
    <lineage>
        <taxon>Bacteria</taxon>
        <taxon>Pseudomonadati</taxon>
        <taxon>Bacteroidota</taxon>
        <taxon>Bacteroidia</taxon>
        <taxon>Bacteroidales</taxon>
        <taxon>Prevotellaceae</taxon>
        <taxon>Prevotella</taxon>
    </lineage>
</organism>
<dbReference type="Pfam" id="PF02631">
    <property type="entry name" value="RecX_HTH2"/>
    <property type="match status" value="1"/>
</dbReference>
<dbReference type="InterPro" id="IPR053925">
    <property type="entry name" value="RecX_HTH_3rd"/>
</dbReference>
<keyword evidence="8" id="KW-1185">Reference proteome</keyword>
<protein>
    <recommendedName>
        <fullName evidence="3">Regulatory protein RecX</fullName>
    </recommendedName>
</protein>
<name>A0ABM7NXE4_9BACT</name>
<dbReference type="Gene3D" id="1.10.10.10">
    <property type="entry name" value="Winged helix-like DNA-binding domain superfamily/Winged helix DNA-binding domain"/>
    <property type="match status" value="2"/>
</dbReference>
<dbReference type="PANTHER" id="PTHR33602">
    <property type="entry name" value="REGULATORY PROTEIN RECX FAMILY PROTEIN"/>
    <property type="match status" value="1"/>
</dbReference>
<reference evidence="7 8" key="1">
    <citation type="journal article" date="2022" name="Int. J. Syst. Evol. Microbiol.">
        <title>Prevotella herbatica sp. nov., a plant polysaccharide-decomposing anaerobic bacterium isolated from a methanogenic reactor.</title>
        <authorList>
            <person name="Uek A."/>
            <person name="Tonouchi A."/>
            <person name="Kaku N."/>
            <person name="Ueki K."/>
        </authorList>
    </citation>
    <scope>NUCLEOTIDE SEQUENCE [LARGE SCALE GENOMIC DNA]</scope>
    <source>
        <strain evidence="7 8">WR041</strain>
    </source>
</reference>
<evidence type="ECO:0000256" key="2">
    <source>
        <dbReference type="ARBA" id="ARBA00009695"/>
    </source>
</evidence>
<dbReference type="EMBL" id="AP024484">
    <property type="protein sequence ID" value="BCS85183.1"/>
    <property type="molecule type" value="Genomic_DNA"/>
</dbReference>
<dbReference type="RefSeq" id="WP_207155341.1">
    <property type="nucleotide sequence ID" value="NZ_AP024484.1"/>
</dbReference>
<evidence type="ECO:0000259" key="6">
    <source>
        <dbReference type="Pfam" id="PF21981"/>
    </source>
</evidence>
<dbReference type="PANTHER" id="PTHR33602:SF1">
    <property type="entry name" value="REGULATORY PROTEIN RECX FAMILY PROTEIN"/>
    <property type="match status" value="1"/>
</dbReference>
<gene>
    <name evidence="7" type="ORF">prwr041_10760</name>
</gene>
<dbReference type="InterPro" id="IPR053924">
    <property type="entry name" value="RecX_HTH_2nd"/>
</dbReference>
<sequence>MKQISEKEAQLKLSSLCAQGEHCTQELIDKLNKWEISEDAQARIMEYLTKNKFVDDARFCEAFVKDKIKYNGWGRKKVEQALYIKRIPRSISDPVFEEIPDDMYLEKLRPLIKQKYPTIKARNEYERAMKLIKFAMGRGFDMRIIRMCIDEADELADD</sequence>
<comment type="similarity">
    <text evidence="2">Belongs to the RecX family.</text>
</comment>
<dbReference type="Pfam" id="PF21981">
    <property type="entry name" value="RecX_HTH3"/>
    <property type="match status" value="1"/>
</dbReference>
<accession>A0ABM7NXE4</accession>
<dbReference type="InterPro" id="IPR036388">
    <property type="entry name" value="WH-like_DNA-bd_sf"/>
</dbReference>
<dbReference type="InterPro" id="IPR003783">
    <property type="entry name" value="Regulatory_RecX"/>
</dbReference>
<proteinExistence type="inferred from homology"/>
<feature type="domain" description="RecX second three-helical" evidence="5">
    <location>
        <begin position="55"/>
        <end position="91"/>
    </location>
</feature>
<evidence type="ECO:0000313" key="8">
    <source>
        <dbReference type="Proteomes" id="UP001319045"/>
    </source>
</evidence>